<gene>
    <name evidence="2" type="ORF">BQ2448_4954</name>
</gene>
<dbReference type="EMBL" id="FMSP01000008">
    <property type="protein sequence ID" value="SCV72260.1"/>
    <property type="molecule type" value="Genomic_DNA"/>
</dbReference>
<proteinExistence type="predicted"/>
<accession>A0A238FEK4</accession>
<evidence type="ECO:0000313" key="2">
    <source>
        <dbReference type="EMBL" id="SCV72260.1"/>
    </source>
</evidence>
<sequence length="250" mass="28316">MSALQYVHEPAVQLRRTISVLSATLIAEPLPPTTTTSACGGPRPEKTAQDRGALRPLRPEASIRDLLRPQVAVCSYCKARHWECERSKKTQHFSRPRCSRFHPPPPTPEYRQLLEGSDRAAICLPAEATSFREHARSCNNALPFSSLSAYFDQTRLQRPGPPLFRVFGRLYHRLGALIPPDRGRENGVDGGLPGLRVLNSSRTTYLHERDDYFSIPPHTERLLLEFVIDGFFQVETDRLSHIRLHKTRCG</sequence>
<dbReference type="PANTHER" id="PTHR45786">
    <property type="entry name" value="DNA BINDING PROTEIN-LIKE"/>
    <property type="match status" value="1"/>
</dbReference>
<dbReference type="STRING" id="269621.A0A238FEK4"/>
<feature type="compositionally biased region" description="Basic and acidic residues" evidence="1">
    <location>
        <begin position="43"/>
        <end position="57"/>
    </location>
</feature>
<name>A0A238FEK4_9BASI</name>
<keyword evidence="3" id="KW-1185">Reference proteome</keyword>
<dbReference type="Proteomes" id="UP000198372">
    <property type="component" value="Unassembled WGS sequence"/>
</dbReference>
<evidence type="ECO:0000313" key="3">
    <source>
        <dbReference type="Proteomes" id="UP000198372"/>
    </source>
</evidence>
<evidence type="ECO:0000256" key="1">
    <source>
        <dbReference type="SAM" id="MobiDB-lite"/>
    </source>
</evidence>
<feature type="region of interest" description="Disordered" evidence="1">
    <location>
        <begin position="31"/>
        <end position="57"/>
    </location>
</feature>
<reference evidence="3" key="1">
    <citation type="submission" date="2016-09" db="EMBL/GenBank/DDBJ databases">
        <authorList>
            <person name="Jeantristanb JTB J.-T."/>
            <person name="Ricardo R."/>
        </authorList>
    </citation>
    <scope>NUCLEOTIDE SEQUENCE [LARGE SCALE GENOMIC DNA]</scope>
</reference>
<dbReference type="PANTHER" id="PTHR45786:SF74">
    <property type="entry name" value="ATP-DEPENDENT DNA HELICASE"/>
    <property type="match status" value="1"/>
</dbReference>
<dbReference type="OrthoDB" id="2272314at2759"/>
<protein>
    <submittedName>
        <fullName evidence="2">BQ2448_4954 protein</fullName>
    </submittedName>
</protein>
<organism evidence="2 3">
    <name type="scientific">Microbotryum intermedium</name>
    <dbReference type="NCBI Taxonomy" id="269621"/>
    <lineage>
        <taxon>Eukaryota</taxon>
        <taxon>Fungi</taxon>
        <taxon>Dikarya</taxon>
        <taxon>Basidiomycota</taxon>
        <taxon>Pucciniomycotina</taxon>
        <taxon>Microbotryomycetes</taxon>
        <taxon>Microbotryales</taxon>
        <taxon>Microbotryaceae</taxon>
        <taxon>Microbotryum</taxon>
    </lineage>
</organism>
<dbReference type="AlphaFoldDB" id="A0A238FEK4"/>